<feature type="compositionally biased region" description="Basic and acidic residues" evidence="1">
    <location>
        <begin position="638"/>
        <end position="661"/>
    </location>
</feature>
<feature type="domain" description="Integrase catalytic" evidence="2">
    <location>
        <begin position="276"/>
        <end position="484"/>
    </location>
</feature>
<feature type="region of interest" description="Disordered" evidence="1">
    <location>
        <begin position="638"/>
        <end position="684"/>
    </location>
</feature>
<dbReference type="InterPro" id="IPR001584">
    <property type="entry name" value="Integrase_cat-core"/>
</dbReference>
<dbReference type="EMBL" id="JAMDMX010000001">
    <property type="protein sequence ID" value="MCY9691445.1"/>
    <property type="molecule type" value="Genomic_DNA"/>
</dbReference>
<protein>
    <submittedName>
        <fullName evidence="3">Mu transposase C-terminal domain-containing protein</fullName>
    </submittedName>
</protein>
<dbReference type="InterPro" id="IPR012337">
    <property type="entry name" value="RNaseH-like_sf"/>
</dbReference>
<sequence length="715" mass="82568">MILEGSAYHLSSLNGSNDLILRVLWCSEDGSKIIVMNTTNSEHMEFPYILDSEELISDLQQEKAFKLNHEPDQQIMYPTDEYISKHVESRDSKWDLIKDIVQMEPEIYDPKVRWQLIKNVMEKYKVKENIIYDALKRYWFYGKNMNGLLNNYHDCGSKGEEREYNNRPGRKGPNIYQLTESDISNFQDAVSKYIIEGRLNIRDAHQQLLENYYKKPGYRLRGVLVPIIVESEAPSERQFRYWYNKEYPFKTRKAHKVGRRNAEKDFRALLSSNSVFVEGPGALYQIDSTPSDVDVVAIDGRTTIGRPTTFIVKDVFARKVVGYSSSLKHPSWIEGAMMALENAAANKVEYCKKFNVDINEEDWPAANLPREIVADRGEMKSKYPNGIVTLGIRVANTPSYRPELKAVVEQHFRIKNDMIKRILGKAGAISKVKRDPGDPDPSDTAAITFDTFNRIMIEHILAFNKMSLPREFLVTPEMFKENVELTPNALWEWGKKRMLLHERPTSTIHYALLPKETAKVTRFGIEFKKLCYSCEIGEEKGWFDCESIEGSSRITVAFDSRNCSQILIQLKDASLIYCRLTPKYQEYENLCYEDVKAIFEFRNEQYKDNSNSNKQTKAEFNAISSNLIKEDVKKTKVENLGKSKSEKRSEKRAKRVNEAMKRSSQSALTAVAKGSDHHESRAPQTVVVNKIELSNNMNDFLKNKYENMRKEMGSV</sequence>
<dbReference type="Gene3D" id="3.30.420.10">
    <property type="entry name" value="Ribonuclease H-like superfamily/Ribonuclease H"/>
    <property type="match status" value="1"/>
</dbReference>
<name>A0ABT4G5K9_9BACL</name>
<dbReference type="SUPFAM" id="SSF53098">
    <property type="entry name" value="Ribonuclease H-like"/>
    <property type="match status" value="1"/>
</dbReference>
<dbReference type="InterPro" id="IPR036397">
    <property type="entry name" value="RNaseH_sf"/>
</dbReference>
<evidence type="ECO:0000256" key="1">
    <source>
        <dbReference type="SAM" id="MobiDB-lite"/>
    </source>
</evidence>
<keyword evidence="4" id="KW-1185">Reference proteome</keyword>
<dbReference type="RefSeq" id="WP_029198077.1">
    <property type="nucleotide sequence ID" value="NZ_JAMDMW010000044.1"/>
</dbReference>
<comment type="caution">
    <text evidence="3">The sequence shown here is derived from an EMBL/GenBank/DDBJ whole genome shotgun (WGS) entry which is preliminary data.</text>
</comment>
<accession>A0ABT4G5K9</accession>
<gene>
    <name evidence="3" type="ORF">M5X19_00685</name>
</gene>
<organism evidence="3 4">
    <name type="scientific">Paenibacillus alginolyticus</name>
    <dbReference type="NCBI Taxonomy" id="59839"/>
    <lineage>
        <taxon>Bacteria</taxon>
        <taxon>Bacillati</taxon>
        <taxon>Bacillota</taxon>
        <taxon>Bacilli</taxon>
        <taxon>Bacillales</taxon>
        <taxon>Paenibacillaceae</taxon>
        <taxon>Paenibacillus</taxon>
    </lineage>
</organism>
<evidence type="ECO:0000313" key="4">
    <source>
        <dbReference type="Proteomes" id="UP001527099"/>
    </source>
</evidence>
<reference evidence="3 4" key="1">
    <citation type="submission" date="2022-05" db="EMBL/GenBank/DDBJ databases">
        <title>Genome Sequencing of Bee-Associated Microbes.</title>
        <authorList>
            <person name="Dunlap C."/>
        </authorList>
    </citation>
    <scope>NUCLEOTIDE SEQUENCE [LARGE SCALE GENOMIC DNA]</scope>
    <source>
        <strain evidence="3 4">NRRL B-14421</strain>
    </source>
</reference>
<dbReference type="PROSITE" id="PS50994">
    <property type="entry name" value="INTEGRASE"/>
    <property type="match status" value="1"/>
</dbReference>
<dbReference type="Proteomes" id="UP001527099">
    <property type="component" value="Unassembled WGS sequence"/>
</dbReference>
<evidence type="ECO:0000313" key="3">
    <source>
        <dbReference type="EMBL" id="MCY9691445.1"/>
    </source>
</evidence>
<evidence type="ECO:0000259" key="2">
    <source>
        <dbReference type="PROSITE" id="PS50994"/>
    </source>
</evidence>
<proteinExistence type="predicted"/>